<dbReference type="PANTHER" id="PTHR30074">
    <property type="entry name" value="FORMATE DEHYDROGENASE, NITRATE-INDUCIBLE, CYTOCHROME B556 FDN SUBUNIT"/>
    <property type="match status" value="1"/>
</dbReference>
<evidence type="ECO:0000256" key="3">
    <source>
        <dbReference type="ARBA" id="ARBA00010747"/>
    </source>
</evidence>
<dbReference type="Gene3D" id="1.20.950.20">
    <property type="entry name" value="Transmembrane di-heme cytochromes, Chain C"/>
    <property type="match status" value="1"/>
</dbReference>
<dbReference type="PANTHER" id="PTHR30074:SF6">
    <property type="entry name" value="FORMATE DEHYDROGENASE GAMMA SUBUNIT"/>
    <property type="match status" value="1"/>
</dbReference>
<feature type="transmembrane region" description="Helical" evidence="13">
    <location>
        <begin position="119"/>
        <end position="138"/>
    </location>
</feature>
<dbReference type="EMBL" id="QPMH01000004">
    <property type="protein sequence ID" value="RDD62880.1"/>
    <property type="molecule type" value="Genomic_DNA"/>
</dbReference>
<evidence type="ECO:0000256" key="8">
    <source>
        <dbReference type="ARBA" id="ARBA00022723"/>
    </source>
</evidence>
<organism evidence="15 16">
    <name type="scientific">Ferruginivarius sediminum</name>
    <dbReference type="NCBI Taxonomy" id="2661937"/>
    <lineage>
        <taxon>Bacteria</taxon>
        <taxon>Pseudomonadati</taxon>
        <taxon>Pseudomonadota</taxon>
        <taxon>Alphaproteobacteria</taxon>
        <taxon>Rhodospirillales</taxon>
        <taxon>Rhodospirillaceae</taxon>
        <taxon>Ferruginivarius</taxon>
    </lineage>
</organism>
<feature type="transmembrane region" description="Helical" evidence="13">
    <location>
        <begin position="158"/>
        <end position="182"/>
    </location>
</feature>
<evidence type="ECO:0000259" key="14">
    <source>
        <dbReference type="Pfam" id="PF01292"/>
    </source>
</evidence>
<dbReference type="InterPro" id="IPR016174">
    <property type="entry name" value="Di-haem_cyt_TM"/>
</dbReference>
<comment type="similarity">
    <text evidence="3">Belongs to the formate dehydrogenase gamma subunit family.</text>
</comment>
<dbReference type="GO" id="GO:0022904">
    <property type="term" value="P:respiratory electron transport chain"/>
    <property type="evidence" value="ECO:0007669"/>
    <property type="project" value="InterPro"/>
</dbReference>
<comment type="caution">
    <text evidence="15">The sequence shown here is derived from an EMBL/GenBank/DDBJ whole genome shotgun (WGS) entry which is preliminary data.</text>
</comment>
<dbReference type="GO" id="GO:0009061">
    <property type="term" value="P:anaerobic respiration"/>
    <property type="evidence" value="ECO:0007669"/>
    <property type="project" value="TreeGrafter"/>
</dbReference>
<evidence type="ECO:0000256" key="13">
    <source>
        <dbReference type="SAM" id="Phobius"/>
    </source>
</evidence>
<keyword evidence="10 13" id="KW-1133">Transmembrane helix</keyword>
<evidence type="ECO:0000256" key="6">
    <source>
        <dbReference type="ARBA" id="ARBA00022617"/>
    </source>
</evidence>
<dbReference type="Proteomes" id="UP000253941">
    <property type="component" value="Unassembled WGS sequence"/>
</dbReference>
<dbReference type="GO" id="GO:0008863">
    <property type="term" value="F:formate dehydrogenase (NAD+) activity"/>
    <property type="evidence" value="ECO:0007669"/>
    <property type="project" value="InterPro"/>
</dbReference>
<dbReference type="InterPro" id="IPR011577">
    <property type="entry name" value="Cyt_b561_bac/Ni-Hgenase"/>
</dbReference>
<comment type="subcellular location">
    <subcellularLocation>
        <location evidence="2">Cell membrane</location>
        <topology evidence="2">Multi-pass membrane protein</topology>
    </subcellularLocation>
</comment>
<feature type="transmembrane region" description="Helical" evidence="13">
    <location>
        <begin position="259"/>
        <end position="280"/>
    </location>
</feature>
<dbReference type="GO" id="GO:0015944">
    <property type="term" value="P:formate oxidation"/>
    <property type="evidence" value="ECO:0007669"/>
    <property type="project" value="TreeGrafter"/>
</dbReference>
<evidence type="ECO:0000256" key="2">
    <source>
        <dbReference type="ARBA" id="ARBA00004651"/>
    </source>
</evidence>
<dbReference type="GO" id="GO:0009326">
    <property type="term" value="C:formate dehydrogenase complex"/>
    <property type="evidence" value="ECO:0007669"/>
    <property type="project" value="InterPro"/>
</dbReference>
<evidence type="ECO:0000256" key="12">
    <source>
        <dbReference type="ARBA" id="ARBA00023136"/>
    </source>
</evidence>
<dbReference type="NCBIfam" id="TIGR01583">
    <property type="entry name" value="formate-DH-gamm"/>
    <property type="match status" value="1"/>
</dbReference>
<keyword evidence="9" id="KW-0249">Electron transport</keyword>
<evidence type="ECO:0000256" key="10">
    <source>
        <dbReference type="ARBA" id="ARBA00022989"/>
    </source>
</evidence>
<protein>
    <submittedName>
        <fullName evidence="15">Formate dehydrogenase subunit gamma</fullName>
    </submittedName>
</protein>
<reference evidence="15 16" key="1">
    <citation type="submission" date="2018-07" db="EMBL/GenBank/DDBJ databases">
        <title>Venubactetium sediminum gen. nov., sp. nov., isolated from a marine solar saltern.</title>
        <authorList>
            <person name="Wang S."/>
        </authorList>
    </citation>
    <scope>NUCLEOTIDE SEQUENCE [LARGE SCALE GENOMIC DNA]</scope>
    <source>
        <strain evidence="15 16">WD2A32</strain>
    </source>
</reference>
<comment type="cofactor">
    <cofactor evidence="1">
        <name>heme</name>
        <dbReference type="ChEBI" id="CHEBI:30413"/>
    </cofactor>
</comment>
<dbReference type="AlphaFoldDB" id="A0A369TC67"/>
<evidence type="ECO:0000256" key="5">
    <source>
        <dbReference type="ARBA" id="ARBA00022475"/>
    </source>
</evidence>
<sequence>MRGTIRQATSSRCGRSWLSALVLAILVALTLGLGESASGGLDALAATEGADVRPPEASGGNVPGQALGNTSDSQFWREIRRGMEGTVSIPDKKLGVLIQSEGENWRAIRNGPLSLYGSWLMLAVIALLALFFALRGRVKIDHGVSGRTVQRFGLVDRFAHWLTAVSFILLALTGLNVLYGRYVLLPVLGPEMFAALTQAGKYVHNFIAFAFMLGIVLMFVLWVKDNVPNGRDLKWLAKGGGLFGGGHPEAEKFNAGQKIIFWVVILGGISVSLSGLALLFPYSFSFFSGTFAALNMLGADLPSNLAPLQEQQLNQIWHTVVAIVMIAVILAHIYIGSIGMQGAFDAMGTGRVDENWAREHHSIWYARLTGRSGRGASGQAAE</sequence>
<keyword evidence="7 13" id="KW-0812">Transmembrane</keyword>
<proteinExistence type="inferred from homology"/>
<dbReference type="SUPFAM" id="SSF81342">
    <property type="entry name" value="Transmembrane di-heme cytochromes"/>
    <property type="match status" value="1"/>
</dbReference>
<feature type="domain" description="Cytochrome b561 bacterial/Ni-hydrogenase" evidence="14">
    <location>
        <begin position="151"/>
        <end position="347"/>
    </location>
</feature>
<dbReference type="GO" id="GO:0046872">
    <property type="term" value="F:metal ion binding"/>
    <property type="evidence" value="ECO:0007669"/>
    <property type="project" value="UniProtKB-KW"/>
</dbReference>
<dbReference type="Pfam" id="PF01292">
    <property type="entry name" value="Ni_hydr_CYTB"/>
    <property type="match status" value="1"/>
</dbReference>
<keyword evidence="5" id="KW-1003">Cell membrane</keyword>
<dbReference type="GO" id="GO:0036397">
    <property type="term" value="F:formate dehydrogenase (quinone) activity"/>
    <property type="evidence" value="ECO:0007669"/>
    <property type="project" value="TreeGrafter"/>
</dbReference>
<dbReference type="GO" id="GO:0009055">
    <property type="term" value="F:electron transfer activity"/>
    <property type="evidence" value="ECO:0007669"/>
    <property type="project" value="InterPro"/>
</dbReference>
<accession>A0A369TC67</accession>
<evidence type="ECO:0000313" key="15">
    <source>
        <dbReference type="EMBL" id="RDD62880.1"/>
    </source>
</evidence>
<evidence type="ECO:0000256" key="9">
    <source>
        <dbReference type="ARBA" id="ARBA00022982"/>
    </source>
</evidence>
<keyword evidence="12 13" id="KW-0472">Membrane</keyword>
<evidence type="ECO:0000256" key="1">
    <source>
        <dbReference type="ARBA" id="ARBA00001971"/>
    </source>
</evidence>
<evidence type="ECO:0000256" key="11">
    <source>
        <dbReference type="ARBA" id="ARBA00023004"/>
    </source>
</evidence>
<dbReference type="RefSeq" id="WP_114581455.1">
    <property type="nucleotide sequence ID" value="NZ_QPMH01000004.1"/>
</dbReference>
<evidence type="ECO:0000313" key="16">
    <source>
        <dbReference type="Proteomes" id="UP000253941"/>
    </source>
</evidence>
<feature type="transmembrane region" description="Helical" evidence="13">
    <location>
        <begin position="316"/>
        <end position="335"/>
    </location>
</feature>
<name>A0A369TC67_9PROT</name>
<dbReference type="GO" id="GO:0005886">
    <property type="term" value="C:plasma membrane"/>
    <property type="evidence" value="ECO:0007669"/>
    <property type="project" value="UniProtKB-SubCell"/>
</dbReference>
<dbReference type="InterPro" id="IPR006471">
    <property type="entry name" value="Formate_DH_gsu"/>
</dbReference>
<keyword evidence="4" id="KW-0813">Transport</keyword>
<evidence type="ECO:0000256" key="7">
    <source>
        <dbReference type="ARBA" id="ARBA00022692"/>
    </source>
</evidence>
<keyword evidence="16" id="KW-1185">Reference proteome</keyword>
<feature type="transmembrane region" description="Helical" evidence="13">
    <location>
        <begin position="202"/>
        <end position="223"/>
    </location>
</feature>
<keyword evidence="11" id="KW-0408">Iron</keyword>
<keyword evidence="6" id="KW-0349">Heme</keyword>
<keyword evidence="8" id="KW-0479">Metal-binding</keyword>
<dbReference type="InterPro" id="IPR051817">
    <property type="entry name" value="FDH_cytochrome_b556_subunit"/>
</dbReference>
<evidence type="ECO:0000256" key="4">
    <source>
        <dbReference type="ARBA" id="ARBA00022448"/>
    </source>
</evidence>
<gene>
    <name evidence="15" type="ORF">DRB17_06905</name>
</gene>